<gene>
    <name evidence="8" type="ORF">TRIADDRAFT_54798</name>
</gene>
<keyword evidence="3" id="KW-0809">Transit peptide</keyword>
<dbReference type="Pfam" id="PF10236">
    <property type="entry name" value="DAP3"/>
    <property type="match status" value="1"/>
</dbReference>
<evidence type="ECO:0000256" key="7">
    <source>
        <dbReference type="ARBA" id="ARBA00035140"/>
    </source>
</evidence>
<protein>
    <recommendedName>
        <fullName evidence="7">Small ribosomal subunit protein mS29</fullName>
    </recommendedName>
</protein>
<accession>B3RT12</accession>
<keyword evidence="4" id="KW-0689">Ribosomal protein</keyword>
<dbReference type="FunCoup" id="B3RT12">
    <property type="interactions" value="2012"/>
</dbReference>
<dbReference type="AlphaFoldDB" id="B3RT12"/>
<dbReference type="GO" id="GO:0005763">
    <property type="term" value="C:mitochondrial small ribosomal subunit"/>
    <property type="evidence" value="ECO:0000318"/>
    <property type="project" value="GO_Central"/>
</dbReference>
<dbReference type="CTD" id="6752354"/>
<proteinExistence type="inferred from homology"/>
<keyword evidence="9" id="KW-1185">Reference proteome</keyword>
<dbReference type="GeneID" id="6752354"/>
<dbReference type="OrthoDB" id="274828at2759"/>
<dbReference type="PANTHER" id="PTHR12810:SF0">
    <property type="entry name" value="SMALL RIBOSOMAL SUBUNIT PROTEIN MS29"/>
    <property type="match status" value="1"/>
</dbReference>
<dbReference type="RefSeq" id="XP_002110611.1">
    <property type="nucleotide sequence ID" value="XM_002110575.1"/>
</dbReference>
<sequence length="351" mass="40104">MACSDEIWNFARTLSTSIAANNATVTMQQPSDGDEHQASVERESNATSLSIHVLHDIEHIGQFYTVRQDDMDAVLAKALPRRLTSFSKVIGSADIMIRDPAIDIINQLKKRSPDEQPLKFIIGGRDGTGKTVTLAHVIHYCYRSNWFILHVPSVYKWISPNCEVKRSHRRKKFWDQIDHACEWLKLCKSINKHLIGNMFIKETFHYGRGDKFVKGDSLAKVIEQGLLKSEFSVDVVECILQELATQNEIPVLYAVDEYNAFFGKSAVQDWDKKNRNGAYVMAISRTGAPRTHCYTAKQLLPGVGMKRSEPYSPKVVSNLTKEEVKTFIHYYKMKSWLNCRKTLCIDFHISK</sequence>
<name>B3RT12_TRIAD</name>
<dbReference type="EMBL" id="DS985243">
    <property type="protein sequence ID" value="EDV26615.1"/>
    <property type="molecule type" value="Genomic_DNA"/>
</dbReference>
<dbReference type="HOGENOM" id="CLU_048181_0_0_1"/>
<keyword evidence="6" id="KW-0687">Ribonucleoprotein</keyword>
<dbReference type="PRINTS" id="PR01716">
    <property type="entry name" value="DEATHASSOCP3"/>
</dbReference>
<dbReference type="InterPro" id="IPR008092">
    <property type="entry name" value="Ribosomal_mS29_met"/>
</dbReference>
<dbReference type="GO" id="GO:0003735">
    <property type="term" value="F:structural constituent of ribosome"/>
    <property type="evidence" value="ECO:0000318"/>
    <property type="project" value="GO_Central"/>
</dbReference>
<organism evidence="8 9">
    <name type="scientific">Trichoplax adhaerens</name>
    <name type="common">Trichoplax reptans</name>
    <dbReference type="NCBI Taxonomy" id="10228"/>
    <lineage>
        <taxon>Eukaryota</taxon>
        <taxon>Metazoa</taxon>
        <taxon>Placozoa</taxon>
        <taxon>Uniplacotomia</taxon>
        <taxon>Trichoplacea</taxon>
        <taxon>Trichoplacidae</taxon>
        <taxon>Trichoplax</taxon>
    </lineage>
</organism>
<dbReference type="Proteomes" id="UP000009022">
    <property type="component" value="Unassembled WGS sequence"/>
</dbReference>
<evidence type="ECO:0000256" key="4">
    <source>
        <dbReference type="ARBA" id="ARBA00022980"/>
    </source>
</evidence>
<dbReference type="InParanoid" id="B3RT12"/>
<evidence type="ECO:0000256" key="5">
    <source>
        <dbReference type="ARBA" id="ARBA00023128"/>
    </source>
</evidence>
<dbReference type="eggNOG" id="KOG3928">
    <property type="taxonomic scope" value="Eukaryota"/>
</dbReference>
<dbReference type="GO" id="GO:0006915">
    <property type="term" value="P:apoptotic process"/>
    <property type="evidence" value="ECO:0007669"/>
    <property type="project" value="InterPro"/>
</dbReference>
<evidence type="ECO:0000256" key="1">
    <source>
        <dbReference type="ARBA" id="ARBA00004173"/>
    </source>
</evidence>
<reference evidence="8 9" key="1">
    <citation type="journal article" date="2008" name="Nature">
        <title>The Trichoplax genome and the nature of placozoans.</title>
        <authorList>
            <person name="Srivastava M."/>
            <person name="Begovic E."/>
            <person name="Chapman J."/>
            <person name="Putnam N.H."/>
            <person name="Hellsten U."/>
            <person name="Kawashima T."/>
            <person name="Kuo A."/>
            <person name="Mitros T."/>
            <person name="Salamov A."/>
            <person name="Carpenter M.L."/>
            <person name="Signorovitch A.Y."/>
            <person name="Moreno M.A."/>
            <person name="Kamm K."/>
            <person name="Grimwood J."/>
            <person name="Schmutz J."/>
            <person name="Shapiro H."/>
            <person name="Grigoriev I.V."/>
            <person name="Buss L.W."/>
            <person name="Schierwater B."/>
            <person name="Dellaporta S.L."/>
            <person name="Rokhsar D.S."/>
        </authorList>
    </citation>
    <scope>NUCLEOTIDE SEQUENCE [LARGE SCALE GENOMIC DNA]</scope>
    <source>
        <strain evidence="8 9">Grell-BS-1999</strain>
    </source>
</reference>
<dbReference type="PANTHER" id="PTHR12810">
    <property type="entry name" value="MITOCHONDRIAL 28S RIBOSOMAL PROTEIN S29"/>
    <property type="match status" value="1"/>
</dbReference>
<keyword evidence="5" id="KW-0496">Mitochondrion</keyword>
<comment type="subcellular location">
    <subcellularLocation>
        <location evidence="1">Mitochondrion</location>
    </subcellularLocation>
</comment>
<dbReference type="STRING" id="10228.B3RT12"/>
<comment type="similarity">
    <text evidence="2">Belongs to the mitochondrion-specific ribosomal protein mS29 family.</text>
</comment>
<dbReference type="InterPro" id="IPR019368">
    <property type="entry name" value="Ribosomal_mS29"/>
</dbReference>
<evidence type="ECO:0000256" key="6">
    <source>
        <dbReference type="ARBA" id="ARBA00023274"/>
    </source>
</evidence>
<dbReference type="KEGG" id="tad:TRIADDRAFT_54798"/>
<dbReference type="PhylomeDB" id="B3RT12"/>
<evidence type="ECO:0000256" key="3">
    <source>
        <dbReference type="ARBA" id="ARBA00022946"/>
    </source>
</evidence>
<evidence type="ECO:0000313" key="9">
    <source>
        <dbReference type="Proteomes" id="UP000009022"/>
    </source>
</evidence>
<evidence type="ECO:0000256" key="2">
    <source>
        <dbReference type="ARBA" id="ARBA00009863"/>
    </source>
</evidence>
<evidence type="ECO:0000313" key="8">
    <source>
        <dbReference type="EMBL" id="EDV26615.1"/>
    </source>
</evidence>